<evidence type="ECO:0000313" key="2">
    <source>
        <dbReference type="EMBL" id="VFQ95426.1"/>
    </source>
</evidence>
<gene>
    <name evidence="2" type="ORF">CCAM_LOCUS37202</name>
</gene>
<organism evidence="2 3">
    <name type="scientific">Cuscuta campestris</name>
    <dbReference type="NCBI Taxonomy" id="132261"/>
    <lineage>
        <taxon>Eukaryota</taxon>
        <taxon>Viridiplantae</taxon>
        <taxon>Streptophyta</taxon>
        <taxon>Embryophyta</taxon>
        <taxon>Tracheophyta</taxon>
        <taxon>Spermatophyta</taxon>
        <taxon>Magnoliopsida</taxon>
        <taxon>eudicotyledons</taxon>
        <taxon>Gunneridae</taxon>
        <taxon>Pentapetalae</taxon>
        <taxon>asterids</taxon>
        <taxon>lamiids</taxon>
        <taxon>Solanales</taxon>
        <taxon>Convolvulaceae</taxon>
        <taxon>Cuscuteae</taxon>
        <taxon>Cuscuta</taxon>
        <taxon>Cuscuta subgen. Grammica</taxon>
        <taxon>Cuscuta sect. Cleistogrammica</taxon>
    </lineage>
</organism>
<reference evidence="2 3" key="1">
    <citation type="submission" date="2018-04" db="EMBL/GenBank/DDBJ databases">
        <authorList>
            <person name="Vogel A."/>
        </authorList>
    </citation>
    <scope>NUCLEOTIDE SEQUENCE [LARGE SCALE GENOMIC DNA]</scope>
</reference>
<evidence type="ECO:0000256" key="1">
    <source>
        <dbReference type="SAM" id="MobiDB-lite"/>
    </source>
</evidence>
<evidence type="ECO:0000313" key="3">
    <source>
        <dbReference type="Proteomes" id="UP000595140"/>
    </source>
</evidence>
<dbReference type="AlphaFoldDB" id="A0A484N4L6"/>
<keyword evidence="3" id="KW-1185">Reference proteome</keyword>
<proteinExistence type="predicted"/>
<accession>A0A484N4L6</accession>
<feature type="region of interest" description="Disordered" evidence="1">
    <location>
        <begin position="103"/>
        <end position="165"/>
    </location>
</feature>
<name>A0A484N4L6_9ASTE</name>
<sequence length="276" mass="32428">MIKNNEVEYSLHSNKAFVFDLDVSFEEVFNELLDVIGEDNLNSIKKIWGKYPKYKDGVYAASRPFPISEERTWRCFVKKGTKQYDELEVYLDAHQVEVLAHEDEEMEEEQNHQDHHCHHHQVHHHHQVDEAGPSNTAQYMDDEDDSEDPTYVANSDRESSSDESEVSGWVSMYTLDVYTKEPINVVEQGIPDFLIHRHVEEVSLQPTFRVPEIQTGYRYGDFKSLQFAVALRNIAEHRHFRTSSKRRNYWLAKCSYPEQCPWLIQAVEDAFVWTAK</sequence>
<feature type="compositionally biased region" description="Basic residues" evidence="1">
    <location>
        <begin position="115"/>
        <end position="126"/>
    </location>
</feature>
<dbReference type="Proteomes" id="UP000595140">
    <property type="component" value="Unassembled WGS sequence"/>
</dbReference>
<protein>
    <submittedName>
        <fullName evidence="2">Uncharacterized protein</fullName>
    </submittedName>
</protein>
<dbReference type="EMBL" id="OOIL02005599">
    <property type="protein sequence ID" value="VFQ95426.1"/>
    <property type="molecule type" value="Genomic_DNA"/>
</dbReference>